<dbReference type="AlphaFoldDB" id="A0AAW0B5L2"/>
<reference evidence="1 2" key="1">
    <citation type="submission" date="2024-01" db="EMBL/GenBank/DDBJ databases">
        <title>A draft genome for a cacao thread blight-causing isolate of Paramarasmius palmivorus.</title>
        <authorList>
            <person name="Baruah I.K."/>
            <person name="Bukari Y."/>
            <person name="Amoako-Attah I."/>
            <person name="Meinhardt L.W."/>
            <person name="Bailey B.A."/>
            <person name="Cohen S.P."/>
        </authorList>
    </citation>
    <scope>NUCLEOTIDE SEQUENCE [LARGE SCALE GENOMIC DNA]</scope>
    <source>
        <strain evidence="1 2">GH-12</strain>
    </source>
</reference>
<evidence type="ECO:0000313" key="2">
    <source>
        <dbReference type="Proteomes" id="UP001383192"/>
    </source>
</evidence>
<keyword evidence="2" id="KW-1185">Reference proteome</keyword>
<evidence type="ECO:0000313" key="1">
    <source>
        <dbReference type="EMBL" id="KAK7021396.1"/>
    </source>
</evidence>
<gene>
    <name evidence="1" type="ORF">VNI00_017390</name>
</gene>
<name>A0AAW0B5L2_9AGAR</name>
<accession>A0AAW0B5L2</accession>
<proteinExistence type="predicted"/>
<comment type="caution">
    <text evidence="1">The sequence shown here is derived from an EMBL/GenBank/DDBJ whole genome shotgun (WGS) entry which is preliminary data.</text>
</comment>
<dbReference type="Proteomes" id="UP001383192">
    <property type="component" value="Unassembled WGS sequence"/>
</dbReference>
<organism evidence="1 2">
    <name type="scientific">Paramarasmius palmivorus</name>
    <dbReference type="NCBI Taxonomy" id="297713"/>
    <lineage>
        <taxon>Eukaryota</taxon>
        <taxon>Fungi</taxon>
        <taxon>Dikarya</taxon>
        <taxon>Basidiomycota</taxon>
        <taxon>Agaricomycotina</taxon>
        <taxon>Agaricomycetes</taxon>
        <taxon>Agaricomycetidae</taxon>
        <taxon>Agaricales</taxon>
        <taxon>Marasmiineae</taxon>
        <taxon>Marasmiaceae</taxon>
        <taxon>Paramarasmius</taxon>
    </lineage>
</organism>
<sequence>MSATSTSVSATSVDAACPVDGCSIPIDLIIESSDGNRLGAHTKNLEMFNTAFPLTTSVTHDTNDVVKLSEKNTVLVLLLQFSHYQEHEDLCGKGLDLVLDLAAAAEKYGNHFAAMAAREAINYYAKLSSDNAIRVIPYKATHSDLKGMDEIVRSTMDLPLLTALQCMKSYPEVFYAYALFREKYKASRDSRNHLDWESCERYAADPWYSRNIL</sequence>
<protein>
    <submittedName>
        <fullName evidence="1">Uncharacterized protein</fullName>
    </submittedName>
</protein>
<dbReference type="EMBL" id="JAYKXP010000170">
    <property type="protein sequence ID" value="KAK7021396.1"/>
    <property type="molecule type" value="Genomic_DNA"/>
</dbReference>